<dbReference type="AlphaFoldDB" id="A0A4V1QV79"/>
<dbReference type="RefSeq" id="WP_129224653.1">
    <property type="nucleotide sequence ID" value="NZ_SDOZ01000002.1"/>
</dbReference>
<evidence type="ECO:0000256" key="2">
    <source>
        <dbReference type="SAM" id="SignalP"/>
    </source>
</evidence>
<keyword evidence="1" id="KW-0472">Membrane</keyword>
<dbReference type="PROSITE" id="PS51257">
    <property type="entry name" value="PROKAR_LIPOPROTEIN"/>
    <property type="match status" value="1"/>
</dbReference>
<feature type="transmembrane region" description="Helical" evidence="1">
    <location>
        <begin position="645"/>
        <end position="667"/>
    </location>
</feature>
<feature type="signal peptide" evidence="2">
    <location>
        <begin position="1"/>
        <end position="23"/>
    </location>
</feature>
<comment type="caution">
    <text evidence="3">The sequence shown here is derived from an EMBL/GenBank/DDBJ whole genome shotgun (WGS) entry which is preliminary data.</text>
</comment>
<evidence type="ECO:0000256" key="1">
    <source>
        <dbReference type="SAM" id="Phobius"/>
    </source>
</evidence>
<evidence type="ECO:0000313" key="3">
    <source>
        <dbReference type="EMBL" id="RXZ61716.1"/>
    </source>
</evidence>
<keyword evidence="1" id="KW-1133">Transmembrane helix</keyword>
<evidence type="ECO:0008006" key="5">
    <source>
        <dbReference type="Google" id="ProtNLM"/>
    </source>
</evidence>
<feature type="chain" id="PRO_5020840879" description="DUF5050 domain-containing protein" evidence="2">
    <location>
        <begin position="24"/>
        <end position="672"/>
    </location>
</feature>
<dbReference type="EMBL" id="SDOZ01000002">
    <property type="protein sequence ID" value="RXZ61716.1"/>
    <property type="molecule type" value="Genomic_DNA"/>
</dbReference>
<evidence type="ECO:0000313" key="4">
    <source>
        <dbReference type="Proteomes" id="UP000291269"/>
    </source>
</evidence>
<sequence length="672" mass="74860">MRKSVKKFAIVFLALVMVLAVFAGCGGDFSSKPLDGYSSSGEVTSNGGFVVQKGEWIYFINGSEEYTADNTFNKVQKGSLMRIKESDLAAGNYDKTDVVVPLLMVSQDYTSGLYIYGDYVYYATPTSTKNKDGKVENSYLDFKRSKLDGSSTMRDYYFRISDNTTVYRYVEVEGTVYCLYVDSGEKEIHSYNTATNENTVLAAGYESYVFDASDVTNPNVYYTMPVEKKVGYKKGSTNQEKYKQVYTVNAATTKSPYEIDLAADYTDKDSGEVMEYVNLGTLVFDGIGKLDTPTVFNVDGNDGASDKGYTYSLIKYENGGLYYTRTDATASGSSVGDGGALYYIADGDVKAADWNAVKGNDSDKNVQLAANTTTAGASSMFYIEEGAHYYMYVKDNAIVRVKVGDSSNAFAEETVYVAYNATGATLLYRDGNYVYYSTSGTNGNALNRVIYNGDPEDYNAMLAGEDVIKPAKYLDVDYNSSWYKPEIVSGFVFFANASTYGYNYVYVFKNPETNAALEEINDKLEKVNDVFEDIAVKFSDISNAAKYYYYTGDNATIYTEDYKDEYKEDALVIYEQFVKCEKGVYATDELKDGDKAFNVETYFYNRIGVMKEDDVDARDEALKSALLVKEADEDESTGWKTWQYVALWVPVGVVVLAAAIVVPIVIVRKKRR</sequence>
<proteinExistence type="predicted"/>
<keyword evidence="2" id="KW-0732">Signal</keyword>
<gene>
    <name evidence="3" type="ORF">ESZ91_04820</name>
</gene>
<protein>
    <recommendedName>
        <fullName evidence="5">DUF5050 domain-containing protein</fullName>
    </recommendedName>
</protein>
<reference evidence="3 4" key="1">
    <citation type="journal article" date="2019" name="Gut">
        <title>Antibiotics-induced monodominance of a novel gut bacterial order.</title>
        <authorList>
            <person name="Hildebrand F."/>
            <person name="Moitinho-Silva L."/>
            <person name="Blasche S."/>
            <person name="Jahn M.T."/>
            <person name="Gossmann T.I."/>
            <person name="Heuerta-Cepas J."/>
            <person name="Hercog R."/>
            <person name="Luetge M."/>
            <person name="Bahram M."/>
            <person name="Pryszlak A."/>
            <person name="Alves R.J."/>
            <person name="Waszak S.M."/>
            <person name="Zhu A."/>
            <person name="Ye L."/>
            <person name="Costea P.I."/>
            <person name="Aalvink S."/>
            <person name="Belzer C."/>
            <person name="Forslund S.K."/>
            <person name="Sunagawa S."/>
            <person name="Hentschel U."/>
            <person name="Merten C."/>
            <person name="Patil K.R."/>
            <person name="Benes V."/>
            <person name="Bork P."/>
        </authorList>
    </citation>
    <scope>NUCLEOTIDE SEQUENCE [LARGE SCALE GENOMIC DNA]</scope>
    <source>
        <strain evidence="3 4">HDS1380</strain>
    </source>
</reference>
<accession>A0A4V1QV79</accession>
<dbReference type="OrthoDB" id="1874702at2"/>
<name>A0A4V1QV79_9FIRM</name>
<keyword evidence="1" id="KW-0812">Transmembrane</keyword>
<dbReference type="Proteomes" id="UP000291269">
    <property type="component" value="Unassembled WGS sequence"/>
</dbReference>
<organism evidence="3 4">
    <name type="scientific">Candidatus Borkfalkia ceftriaxoniphila</name>
    <dbReference type="NCBI Taxonomy" id="2508949"/>
    <lineage>
        <taxon>Bacteria</taxon>
        <taxon>Bacillati</taxon>
        <taxon>Bacillota</taxon>
        <taxon>Clostridia</taxon>
        <taxon>Christensenellales</taxon>
        <taxon>Christensenellaceae</taxon>
        <taxon>Candidatus Borkfalkia</taxon>
    </lineage>
</organism>
<keyword evidence="4" id="KW-1185">Reference proteome</keyword>